<keyword evidence="2" id="KW-0560">Oxidoreductase</keyword>
<dbReference type="Proteomes" id="UP000266552">
    <property type="component" value="Chromosome"/>
</dbReference>
<reference evidence="4 5" key="1">
    <citation type="submission" date="2018-09" db="EMBL/GenBank/DDBJ databases">
        <title>Genome Sequence of Paenibacillus lautus Strain E7593-69, Azo Dye-Degrading Bacteria, Isolated from Commercial Tattoo Inks.</title>
        <authorList>
            <person name="Nho S.W."/>
            <person name="Kim S.-J."/>
            <person name="Kweon O."/>
            <person name="Cerniglia C.E."/>
        </authorList>
    </citation>
    <scope>NUCLEOTIDE SEQUENCE [LARGE SCALE GENOMIC DNA]</scope>
    <source>
        <strain evidence="4 5">E7593-69</strain>
    </source>
</reference>
<gene>
    <name evidence="4" type="ORF">D5F53_11625</name>
</gene>
<dbReference type="AlphaFoldDB" id="A0A385TML2"/>
<evidence type="ECO:0000256" key="2">
    <source>
        <dbReference type="ARBA" id="ARBA00023002"/>
    </source>
</evidence>
<dbReference type="InterPro" id="IPR011032">
    <property type="entry name" value="GroES-like_sf"/>
</dbReference>
<feature type="domain" description="Enoyl reductase (ER)" evidence="3">
    <location>
        <begin position="10"/>
        <end position="301"/>
    </location>
</feature>
<dbReference type="Gene3D" id="3.40.50.720">
    <property type="entry name" value="NAD(P)-binding Rossmann-like Domain"/>
    <property type="match status" value="1"/>
</dbReference>
<keyword evidence="1" id="KW-0521">NADP</keyword>
<dbReference type="Pfam" id="PF08240">
    <property type="entry name" value="ADH_N"/>
    <property type="match status" value="1"/>
</dbReference>
<dbReference type="GO" id="GO:0008270">
    <property type="term" value="F:zinc ion binding"/>
    <property type="evidence" value="ECO:0007669"/>
    <property type="project" value="InterPro"/>
</dbReference>
<sequence length="307" mass="32648">MKAMAITTFGPPEVLKLIEMKKPQAGPGTVRVRVKAAGVLPFDCGLREGTIGYAQQQNFPLIPGNEFAGVIDQVGEGVNQFAVGMEVLGFSLFHSYAEYIVVNADQIVVKPESMSWEVAGGFSGNGQGAQMALESVGINEGDTVLIHGAAGGFGTFACQLAKAWGAGVVIGTASERNHEYLRSIGVRPVQYGDGLVDRVRGIAPQGIDASVDAAGPEALRASIQLVQDKERIRTMVSDEAAMELGVPLLRGTRTAVSLQGLVDLYTKGLIRIHIREAYQLHEAPEAHRLIETGHGRGKVVLLVSDPH</sequence>
<dbReference type="RefSeq" id="WP_119847821.1">
    <property type="nucleotide sequence ID" value="NZ_CP032412.1"/>
</dbReference>
<dbReference type="Gene3D" id="3.90.180.10">
    <property type="entry name" value="Medium-chain alcohol dehydrogenases, catalytic domain"/>
    <property type="match status" value="1"/>
</dbReference>
<evidence type="ECO:0000313" key="4">
    <source>
        <dbReference type="EMBL" id="AYB43904.1"/>
    </source>
</evidence>
<dbReference type="CDD" id="cd05289">
    <property type="entry name" value="MDR_like_2"/>
    <property type="match status" value="1"/>
</dbReference>
<name>A0A385TML2_PAELA</name>
<dbReference type="SUPFAM" id="SSF50129">
    <property type="entry name" value="GroES-like"/>
    <property type="match status" value="1"/>
</dbReference>
<accession>A0A385TML2</accession>
<dbReference type="GO" id="GO:0070402">
    <property type="term" value="F:NADPH binding"/>
    <property type="evidence" value="ECO:0007669"/>
    <property type="project" value="TreeGrafter"/>
</dbReference>
<dbReference type="PROSITE" id="PS01162">
    <property type="entry name" value="QOR_ZETA_CRYSTAL"/>
    <property type="match status" value="1"/>
</dbReference>
<evidence type="ECO:0000313" key="5">
    <source>
        <dbReference type="Proteomes" id="UP000266552"/>
    </source>
</evidence>
<dbReference type="KEGG" id="plw:D5F53_11625"/>
<dbReference type="EMBL" id="CP032412">
    <property type="protein sequence ID" value="AYB43904.1"/>
    <property type="molecule type" value="Genomic_DNA"/>
</dbReference>
<dbReference type="SMART" id="SM00829">
    <property type="entry name" value="PKS_ER"/>
    <property type="match status" value="1"/>
</dbReference>
<dbReference type="PANTHER" id="PTHR48106">
    <property type="entry name" value="QUINONE OXIDOREDUCTASE PIG3-RELATED"/>
    <property type="match status" value="1"/>
</dbReference>
<evidence type="ECO:0000256" key="1">
    <source>
        <dbReference type="ARBA" id="ARBA00022857"/>
    </source>
</evidence>
<dbReference type="GO" id="GO:0016651">
    <property type="term" value="F:oxidoreductase activity, acting on NAD(P)H"/>
    <property type="evidence" value="ECO:0007669"/>
    <property type="project" value="TreeGrafter"/>
</dbReference>
<dbReference type="InterPro" id="IPR036291">
    <property type="entry name" value="NAD(P)-bd_dom_sf"/>
</dbReference>
<keyword evidence="5" id="KW-1185">Reference proteome</keyword>
<evidence type="ECO:0000259" key="3">
    <source>
        <dbReference type="SMART" id="SM00829"/>
    </source>
</evidence>
<protein>
    <submittedName>
        <fullName evidence="4">NADP-dependent oxidoreductase</fullName>
    </submittedName>
</protein>
<dbReference type="InterPro" id="IPR002364">
    <property type="entry name" value="Quin_OxRdtase/zeta-crystal_CS"/>
</dbReference>
<proteinExistence type="predicted"/>
<dbReference type="InterPro" id="IPR020843">
    <property type="entry name" value="ER"/>
</dbReference>
<dbReference type="InterPro" id="IPR013154">
    <property type="entry name" value="ADH-like_N"/>
</dbReference>
<dbReference type="SUPFAM" id="SSF51735">
    <property type="entry name" value="NAD(P)-binding Rossmann-fold domains"/>
    <property type="match status" value="1"/>
</dbReference>
<organism evidence="4 5">
    <name type="scientific">Paenibacillus lautus</name>
    <name type="common">Bacillus lautus</name>
    <dbReference type="NCBI Taxonomy" id="1401"/>
    <lineage>
        <taxon>Bacteria</taxon>
        <taxon>Bacillati</taxon>
        <taxon>Bacillota</taxon>
        <taxon>Bacilli</taxon>
        <taxon>Bacillales</taxon>
        <taxon>Paenibacillaceae</taxon>
        <taxon>Paenibacillus</taxon>
    </lineage>
</organism>
<dbReference type="Pfam" id="PF13602">
    <property type="entry name" value="ADH_zinc_N_2"/>
    <property type="match status" value="1"/>
</dbReference>